<proteinExistence type="predicted"/>
<name>A0A915KR37_ROMCU</name>
<dbReference type="AlphaFoldDB" id="A0A915KR37"/>
<reference evidence="2" key="1">
    <citation type="submission" date="2022-11" db="UniProtKB">
        <authorList>
            <consortium name="WormBaseParasite"/>
        </authorList>
    </citation>
    <scope>IDENTIFICATION</scope>
</reference>
<sequence>MLYRRASNCRAPRYSPPLSTIATILLWIKFLCKTPEMLVQKDKIFTHDERLKYAKLYKNYTIFTHDESLKQAELYKNYTEDNASSAPLRRGTMSAILAKSTVPRATRLAAMAFRKL</sequence>
<accession>A0A915KR37</accession>
<organism evidence="1 2">
    <name type="scientific">Romanomermis culicivorax</name>
    <name type="common">Nematode worm</name>
    <dbReference type="NCBI Taxonomy" id="13658"/>
    <lineage>
        <taxon>Eukaryota</taxon>
        <taxon>Metazoa</taxon>
        <taxon>Ecdysozoa</taxon>
        <taxon>Nematoda</taxon>
        <taxon>Enoplea</taxon>
        <taxon>Dorylaimia</taxon>
        <taxon>Mermithida</taxon>
        <taxon>Mermithoidea</taxon>
        <taxon>Mermithidae</taxon>
        <taxon>Romanomermis</taxon>
    </lineage>
</organism>
<evidence type="ECO:0000313" key="1">
    <source>
        <dbReference type="Proteomes" id="UP000887565"/>
    </source>
</evidence>
<protein>
    <submittedName>
        <fullName evidence="2">Uncharacterized protein</fullName>
    </submittedName>
</protein>
<dbReference type="WBParaSite" id="nRc.2.0.1.t41221-RA">
    <property type="protein sequence ID" value="nRc.2.0.1.t41221-RA"/>
    <property type="gene ID" value="nRc.2.0.1.g41221"/>
</dbReference>
<dbReference type="Proteomes" id="UP000887565">
    <property type="component" value="Unplaced"/>
</dbReference>
<evidence type="ECO:0000313" key="2">
    <source>
        <dbReference type="WBParaSite" id="nRc.2.0.1.t41221-RA"/>
    </source>
</evidence>
<keyword evidence="1" id="KW-1185">Reference proteome</keyword>